<dbReference type="EMBL" id="CP017305">
    <property type="protein sequence ID" value="AOS83249.1"/>
    <property type="molecule type" value="Genomic_DNA"/>
</dbReference>
<gene>
    <name evidence="2" type="ORF">BIU88_03270</name>
</gene>
<feature type="domain" description="Flavodoxin" evidence="1">
    <location>
        <begin position="13"/>
        <end position="114"/>
    </location>
</feature>
<dbReference type="InterPro" id="IPR029039">
    <property type="entry name" value="Flavoprotein-like_sf"/>
</dbReference>
<dbReference type="Proteomes" id="UP000095185">
    <property type="component" value="Chromosome"/>
</dbReference>
<dbReference type="AlphaFoldDB" id="A0A1D8D6N2"/>
<name>A0A1D8D6N2_CHLLM</name>
<evidence type="ECO:0000259" key="1">
    <source>
        <dbReference type="Pfam" id="PF12724"/>
    </source>
</evidence>
<reference evidence="2" key="1">
    <citation type="submission" date="2016-09" db="EMBL/GenBank/DDBJ databases">
        <title>Genome sequence of Chlorobaculum limnaeum.</title>
        <authorList>
            <person name="Liu Z."/>
            <person name="Tank M."/>
            <person name="Bryant D.A."/>
        </authorList>
    </citation>
    <scope>NUCLEOTIDE SEQUENCE [LARGE SCALE GENOMIC DNA]</scope>
    <source>
        <strain evidence="2">DSM 1677</strain>
    </source>
</reference>
<dbReference type="Pfam" id="PF12724">
    <property type="entry name" value="Flavodoxin_5"/>
    <property type="match status" value="1"/>
</dbReference>
<proteinExistence type="predicted"/>
<dbReference type="STRING" id="274537.BIU88_03270"/>
<evidence type="ECO:0000313" key="3">
    <source>
        <dbReference type="Proteomes" id="UP000095185"/>
    </source>
</evidence>
<dbReference type="Gene3D" id="3.40.50.360">
    <property type="match status" value="1"/>
</dbReference>
<dbReference type="InterPro" id="IPR026816">
    <property type="entry name" value="Flavodoxin_dom"/>
</dbReference>
<dbReference type="KEGG" id="clz:BIU88_03270"/>
<accession>A0A1D8D6N2</accession>
<dbReference type="RefSeq" id="WP_069808973.1">
    <property type="nucleotide sequence ID" value="NZ_CP017305.1"/>
</dbReference>
<protein>
    <submittedName>
        <fullName evidence="2">Protochlorophyllide oxidoreductase</fullName>
    </submittedName>
</protein>
<keyword evidence="3" id="KW-1185">Reference proteome</keyword>
<dbReference type="SUPFAM" id="SSF52218">
    <property type="entry name" value="Flavoproteins"/>
    <property type="match status" value="1"/>
</dbReference>
<sequence length="157" mass="17025">MTSTFDKPKKAIILYDSMSVGGSADRLIDAIGKNLAEAGTYVEKARCKPNADYSFVEEFDLVLLGAPIYYLLVASKLTGALSQSNLRAVLKGKKVALFVICGSPEPMANFLYLPQLKMNLDNPVILAEKAFSPDETSDHNAIAEFANKILDAYGKAN</sequence>
<evidence type="ECO:0000313" key="2">
    <source>
        <dbReference type="EMBL" id="AOS83249.1"/>
    </source>
</evidence>
<organism evidence="2 3">
    <name type="scientific">Chlorobaculum limnaeum</name>
    <dbReference type="NCBI Taxonomy" id="274537"/>
    <lineage>
        <taxon>Bacteria</taxon>
        <taxon>Pseudomonadati</taxon>
        <taxon>Chlorobiota</taxon>
        <taxon>Chlorobiia</taxon>
        <taxon>Chlorobiales</taxon>
        <taxon>Chlorobiaceae</taxon>
        <taxon>Chlorobaculum</taxon>
    </lineage>
</organism>
<dbReference type="OrthoDB" id="597292at2"/>